<dbReference type="Pfam" id="PF00106">
    <property type="entry name" value="adh_short"/>
    <property type="match status" value="1"/>
</dbReference>
<dbReference type="PRINTS" id="PR00080">
    <property type="entry name" value="SDRFAMILY"/>
</dbReference>
<dbReference type="InterPro" id="IPR036291">
    <property type="entry name" value="NAD(P)-bd_dom_sf"/>
</dbReference>
<evidence type="ECO:0000256" key="2">
    <source>
        <dbReference type="ARBA" id="ARBA00023002"/>
    </source>
</evidence>
<dbReference type="Gene3D" id="3.40.50.720">
    <property type="entry name" value="NAD(P)-binding Rossmann-like Domain"/>
    <property type="match status" value="1"/>
</dbReference>
<dbReference type="PRINTS" id="PR00081">
    <property type="entry name" value="GDHRDH"/>
</dbReference>
<evidence type="ECO:0000313" key="5">
    <source>
        <dbReference type="EMBL" id="MCS0638956.1"/>
    </source>
</evidence>
<feature type="region of interest" description="Disordered" evidence="4">
    <location>
        <begin position="1"/>
        <end position="20"/>
    </location>
</feature>
<evidence type="ECO:0000256" key="3">
    <source>
        <dbReference type="RuleBase" id="RU000363"/>
    </source>
</evidence>
<dbReference type="PROSITE" id="PS00061">
    <property type="entry name" value="ADH_SHORT"/>
    <property type="match status" value="1"/>
</dbReference>
<dbReference type="PANTHER" id="PTHR43669:SF12">
    <property type="entry name" value="BLR5618 PROTEIN"/>
    <property type="match status" value="1"/>
</dbReference>
<dbReference type="InterPro" id="IPR002347">
    <property type="entry name" value="SDR_fam"/>
</dbReference>
<keyword evidence="2" id="KW-0560">Oxidoreductase</keyword>
<accession>A0ABT2CQJ9</accession>
<proteinExistence type="inferred from homology"/>
<dbReference type="Proteomes" id="UP001431313">
    <property type="component" value="Unassembled WGS sequence"/>
</dbReference>
<comment type="similarity">
    <text evidence="1 3">Belongs to the short-chain dehydrogenases/reductases (SDR) family.</text>
</comment>
<dbReference type="PANTHER" id="PTHR43669">
    <property type="entry name" value="5-KETO-D-GLUCONATE 5-REDUCTASE"/>
    <property type="match status" value="1"/>
</dbReference>
<dbReference type="CDD" id="cd05233">
    <property type="entry name" value="SDR_c"/>
    <property type="match status" value="1"/>
</dbReference>
<evidence type="ECO:0000313" key="6">
    <source>
        <dbReference type="Proteomes" id="UP001431313"/>
    </source>
</evidence>
<reference evidence="5" key="1">
    <citation type="submission" date="2022-08" db="EMBL/GenBank/DDBJ databases">
        <authorList>
            <person name="Somphong A."/>
            <person name="Phongsopitanun W."/>
        </authorList>
    </citation>
    <scope>NUCLEOTIDE SEQUENCE</scope>
    <source>
        <strain evidence="5">LP05-1</strain>
    </source>
</reference>
<comment type="caution">
    <text evidence="5">The sequence shown here is derived from an EMBL/GenBank/DDBJ whole genome shotgun (WGS) entry which is preliminary data.</text>
</comment>
<dbReference type="RefSeq" id="WP_258790263.1">
    <property type="nucleotide sequence ID" value="NZ_JANUGQ010000028.1"/>
</dbReference>
<keyword evidence="6" id="KW-1185">Reference proteome</keyword>
<evidence type="ECO:0000256" key="4">
    <source>
        <dbReference type="SAM" id="MobiDB-lite"/>
    </source>
</evidence>
<name>A0ABT2CQJ9_9ACTN</name>
<dbReference type="EMBL" id="JANUGQ010000028">
    <property type="protein sequence ID" value="MCS0638956.1"/>
    <property type="molecule type" value="Genomic_DNA"/>
</dbReference>
<organism evidence="5 6">
    <name type="scientific">Streptomyces pyxinae</name>
    <dbReference type="NCBI Taxonomy" id="2970734"/>
    <lineage>
        <taxon>Bacteria</taxon>
        <taxon>Bacillati</taxon>
        <taxon>Actinomycetota</taxon>
        <taxon>Actinomycetes</taxon>
        <taxon>Kitasatosporales</taxon>
        <taxon>Streptomycetaceae</taxon>
        <taxon>Streptomyces</taxon>
    </lineage>
</organism>
<sequence>MDAQRTGGPEPTTHNSGTGRKVAVVTGAGSGIGRAVALALAADGWTLALAGRRPEPLAETAALAREAVIRQSAEPADPDFLPLPTDVTDPAAVAALFGAVRDRHGRLDLLFNNAGSFAGGGTPLEELDHATWRSVVDVNLTGAFLCAQAAFRLMKEQSPSGGRIINNGSVSAHAPRPHSVAYTATKHAVTGLTKSLSLDGRPYRIACGQIDIGNAATEMTAAMTAGVPQADGRLAAEPVMDAADVARTVAHMAALPLEANVQFATVLATNMPYIGRG</sequence>
<dbReference type="SUPFAM" id="SSF51735">
    <property type="entry name" value="NAD(P)-binding Rossmann-fold domains"/>
    <property type="match status" value="1"/>
</dbReference>
<protein>
    <submittedName>
        <fullName evidence="5">SDR family oxidoreductase</fullName>
    </submittedName>
</protein>
<dbReference type="InterPro" id="IPR020904">
    <property type="entry name" value="Sc_DH/Rdtase_CS"/>
</dbReference>
<gene>
    <name evidence="5" type="ORF">NX801_25565</name>
</gene>
<evidence type="ECO:0000256" key="1">
    <source>
        <dbReference type="ARBA" id="ARBA00006484"/>
    </source>
</evidence>